<reference evidence="1 3" key="2">
    <citation type="submission" date="2018-11" db="EMBL/GenBank/DDBJ databases">
        <authorList>
            <consortium name="Pathogen Informatics"/>
        </authorList>
    </citation>
    <scope>NUCLEOTIDE SEQUENCE [LARGE SCALE GENOMIC DNA]</scope>
</reference>
<keyword evidence="3" id="KW-1185">Reference proteome</keyword>
<evidence type="ECO:0000313" key="2">
    <source>
        <dbReference type="Proteomes" id="UP000038040"/>
    </source>
</evidence>
<gene>
    <name evidence="1" type="ORF">DME_LOCUS9274</name>
</gene>
<dbReference type="Proteomes" id="UP000038040">
    <property type="component" value="Unplaced"/>
</dbReference>
<dbReference type="EMBL" id="UYYG01001179">
    <property type="protein sequence ID" value="VDN59301.1"/>
    <property type="molecule type" value="Genomic_DNA"/>
</dbReference>
<accession>A0A0N4UDV7</accession>
<dbReference type="PANTHER" id="PTHR35180:SF4">
    <property type="entry name" value="PROTEIN CBG06219"/>
    <property type="match status" value="1"/>
</dbReference>
<protein>
    <submittedName>
        <fullName evidence="4">BPTI/Kunitz inhibitor domain-containing protein</fullName>
    </submittedName>
</protein>
<organism evidence="2 4">
    <name type="scientific">Dracunculus medinensis</name>
    <name type="common">Guinea worm</name>
    <dbReference type="NCBI Taxonomy" id="318479"/>
    <lineage>
        <taxon>Eukaryota</taxon>
        <taxon>Metazoa</taxon>
        <taxon>Ecdysozoa</taxon>
        <taxon>Nematoda</taxon>
        <taxon>Chromadorea</taxon>
        <taxon>Rhabditida</taxon>
        <taxon>Spirurina</taxon>
        <taxon>Dracunculoidea</taxon>
        <taxon>Dracunculidae</taxon>
        <taxon>Dracunculus</taxon>
    </lineage>
</organism>
<evidence type="ECO:0000313" key="3">
    <source>
        <dbReference type="Proteomes" id="UP000274756"/>
    </source>
</evidence>
<name>A0A0N4UDV7_DRAME</name>
<dbReference type="AlphaFoldDB" id="A0A0N4UDV7"/>
<dbReference type="PANTHER" id="PTHR35180">
    <property type="entry name" value="PROTEIN CBG06219"/>
    <property type="match status" value="1"/>
</dbReference>
<evidence type="ECO:0000313" key="4">
    <source>
        <dbReference type="WBParaSite" id="DME_0000553301-mRNA-1"/>
    </source>
</evidence>
<proteinExistence type="predicted"/>
<dbReference type="Proteomes" id="UP000274756">
    <property type="component" value="Unassembled WGS sequence"/>
</dbReference>
<evidence type="ECO:0000313" key="1">
    <source>
        <dbReference type="EMBL" id="VDN59301.1"/>
    </source>
</evidence>
<sequence>MCDEEVSLKPQKLFLNKISGMTAKAVSDITAYRPLPSNGGCMWFGTAPFCNHHCPPEYDYIRSSNGRCSSKWFASVCKPDPSFGYPCSTVLGNYFTKRFCCKIKSRIRIVATILIFIYRSDPTQCAWSGRWMSANTAHNVYCRYDNNFGKCGSLDCAVNHYDYQAHNSTEIFGSKCDQINLFGYNGKATCGYISWFDKNGQIVDSWYKTK</sequence>
<reference evidence="4" key="1">
    <citation type="submission" date="2017-02" db="UniProtKB">
        <authorList>
            <consortium name="WormBaseParasite"/>
        </authorList>
    </citation>
    <scope>IDENTIFICATION</scope>
</reference>
<dbReference type="OrthoDB" id="5854748at2759"/>
<dbReference type="WBParaSite" id="DME_0000553301-mRNA-1">
    <property type="protein sequence ID" value="DME_0000553301-mRNA-1"/>
    <property type="gene ID" value="DME_0000553301"/>
</dbReference>